<evidence type="ECO:0000313" key="2">
    <source>
        <dbReference type="EMBL" id="GEA84204.1"/>
    </source>
</evidence>
<feature type="region of interest" description="Disordered" evidence="1">
    <location>
        <begin position="74"/>
        <end position="97"/>
    </location>
</feature>
<sequence length="97" mass="10310">MGTRAGTFVVGVGVGYLLGTRRGRELLGKAGGKAGEVWRHPRVQEYVQDVEVQAKEFAKAQGTALKDKAFEAARSATGTSGDDAPSVVVEPDTRYDI</sequence>
<evidence type="ECO:0008006" key="4">
    <source>
        <dbReference type="Google" id="ProtNLM"/>
    </source>
</evidence>
<gene>
    <name evidence="2" type="ORF">CGE01nite_14550</name>
</gene>
<organism evidence="2 3">
    <name type="scientific">Cellulomonas gelida</name>
    <dbReference type="NCBI Taxonomy" id="1712"/>
    <lineage>
        <taxon>Bacteria</taxon>
        <taxon>Bacillati</taxon>
        <taxon>Actinomycetota</taxon>
        <taxon>Actinomycetes</taxon>
        <taxon>Micrococcales</taxon>
        <taxon>Cellulomonadaceae</taxon>
        <taxon>Cellulomonas</taxon>
    </lineage>
</organism>
<reference evidence="2 3" key="1">
    <citation type="submission" date="2019-06" db="EMBL/GenBank/DDBJ databases">
        <title>Whole genome shotgun sequence of Cellulomonas gelida NBRC 3748.</title>
        <authorList>
            <person name="Hosoyama A."/>
            <person name="Uohara A."/>
            <person name="Ohji S."/>
            <person name="Ichikawa N."/>
        </authorList>
    </citation>
    <scope>NUCLEOTIDE SEQUENCE [LARGE SCALE GENOMIC DNA]</scope>
    <source>
        <strain evidence="2 3">NBRC 3748</strain>
    </source>
</reference>
<comment type="caution">
    <text evidence="2">The sequence shown here is derived from an EMBL/GenBank/DDBJ whole genome shotgun (WGS) entry which is preliminary data.</text>
</comment>
<evidence type="ECO:0000256" key="1">
    <source>
        <dbReference type="SAM" id="MobiDB-lite"/>
    </source>
</evidence>
<accession>A0A4Y3KLE7</accession>
<dbReference type="EMBL" id="BJLQ01000011">
    <property type="protein sequence ID" value="GEA84204.1"/>
    <property type="molecule type" value="Genomic_DNA"/>
</dbReference>
<dbReference type="Proteomes" id="UP000320461">
    <property type="component" value="Unassembled WGS sequence"/>
</dbReference>
<protein>
    <recommendedName>
        <fullName evidence="4">YtxH domain-containing protein</fullName>
    </recommendedName>
</protein>
<keyword evidence="3" id="KW-1185">Reference proteome</keyword>
<evidence type="ECO:0000313" key="3">
    <source>
        <dbReference type="Proteomes" id="UP000320461"/>
    </source>
</evidence>
<name>A0A4Y3KLE7_9CELL</name>
<dbReference type="RefSeq" id="WP_048343334.1">
    <property type="nucleotide sequence ID" value="NZ_BJLQ01000011.1"/>
</dbReference>
<dbReference type="AlphaFoldDB" id="A0A4Y3KLE7"/>
<proteinExistence type="predicted"/>